<dbReference type="InterPro" id="IPR003660">
    <property type="entry name" value="HAMP_dom"/>
</dbReference>
<evidence type="ECO:0000259" key="6">
    <source>
        <dbReference type="PROSITE" id="PS50111"/>
    </source>
</evidence>
<feature type="transmembrane region" description="Helical" evidence="5">
    <location>
        <begin position="12"/>
        <end position="33"/>
    </location>
</feature>
<accession>A0ABS7AS11</accession>
<feature type="coiled-coil region" evidence="4">
    <location>
        <begin position="349"/>
        <end position="376"/>
    </location>
</feature>
<gene>
    <name evidence="8" type="ORF">KYD98_09245</name>
</gene>
<sequence length="568" mass="63123">MLKTSKVKTKLIGSFLIVAILVCIVGMIGGIALERVYKNSEEMYTMNFKSIDKLLNIRKNLGELKGEVLVILNEKDPDKIVEAEKNINNVVEQNNKYIEEYDKLPFIEEEKEFWTNFKGDLYKYRKIRNNIIDAVKVNDYDTAQKEYNNIQSVKDSMMNNIDKVIDINENNAKEVNDNTYSIYIKCSTLMKVLSVVGLVIAILIGYFMSIGIERPLNKIKEFAEQLANYDFSNPIAVTRKDEFAQTGMALNKAQKNVRELVRIIMDQLQEISASSEQLSATVQEISSKTEEIDESINNIASGIQESSATTEELSASIQEVDSSINMLSSKASTGSNNSNEFKEHAIKVKDNSQKAIEETRKIYDEKQKNMEKAIEDGKVVDSIKVMADTISGIAEQTNLLALNAAIEAARAGEQGKGFAVVADEVRALAEQSSEAVASIKETIIKVQNAFKSSVGTGSDILKFIDTKVYEQFDAYGQTGNEYYNASSFVSQMSDEIASMSEEITATVGQVSGAIQNMAETAQKSSEEVISVKDGVHDTAKSVEQLAITAQHQAELAQKINEMVQKFRV</sequence>
<evidence type="ECO:0000256" key="3">
    <source>
        <dbReference type="PROSITE-ProRule" id="PRU00284"/>
    </source>
</evidence>
<evidence type="ECO:0000256" key="4">
    <source>
        <dbReference type="SAM" id="Coils"/>
    </source>
</evidence>
<organism evidence="8 9">
    <name type="scientific">Clostridium weizhouense</name>
    <dbReference type="NCBI Taxonomy" id="2859781"/>
    <lineage>
        <taxon>Bacteria</taxon>
        <taxon>Bacillati</taxon>
        <taxon>Bacillota</taxon>
        <taxon>Clostridia</taxon>
        <taxon>Eubacteriales</taxon>
        <taxon>Clostridiaceae</taxon>
        <taxon>Clostridium</taxon>
    </lineage>
</organism>
<dbReference type="Pfam" id="PF00015">
    <property type="entry name" value="MCPsignal"/>
    <property type="match status" value="1"/>
</dbReference>
<protein>
    <submittedName>
        <fullName evidence="8">Methyl-accepting chemotaxis protein</fullName>
    </submittedName>
</protein>
<dbReference type="InterPro" id="IPR004089">
    <property type="entry name" value="MCPsignal_dom"/>
</dbReference>
<reference evidence="8 9" key="1">
    <citation type="submission" date="2021-07" db="EMBL/GenBank/DDBJ databases">
        <title>Clostridium weizhouense sp. nov., an anaerobic bacterium isolated from activated sludge of Petroleum wastewater.</title>
        <authorList>
            <person name="Li Q."/>
        </authorList>
    </citation>
    <scope>NUCLEOTIDE SEQUENCE [LARGE SCALE GENOMIC DNA]</scope>
    <source>
        <strain evidence="8 9">YB-6</strain>
    </source>
</reference>
<dbReference type="PANTHER" id="PTHR32089:SF112">
    <property type="entry name" value="LYSOZYME-LIKE PROTEIN-RELATED"/>
    <property type="match status" value="1"/>
</dbReference>
<dbReference type="Pfam" id="PF00672">
    <property type="entry name" value="HAMP"/>
    <property type="match status" value="1"/>
</dbReference>
<evidence type="ECO:0000313" key="8">
    <source>
        <dbReference type="EMBL" id="MBW6410280.1"/>
    </source>
</evidence>
<comment type="caution">
    <text evidence="8">The sequence shown here is derived from an EMBL/GenBank/DDBJ whole genome shotgun (WGS) entry which is preliminary data.</text>
</comment>
<evidence type="ECO:0000256" key="2">
    <source>
        <dbReference type="ARBA" id="ARBA00029447"/>
    </source>
</evidence>
<keyword evidence="5" id="KW-1133">Transmembrane helix</keyword>
<dbReference type="PANTHER" id="PTHR32089">
    <property type="entry name" value="METHYL-ACCEPTING CHEMOTAXIS PROTEIN MCPB"/>
    <property type="match status" value="1"/>
</dbReference>
<dbReference type="SUPFAM" id="SSF58104">
    <property type="entry name" value="Methyl-accepting chemotaxis protein (MCP) signaling domain"/>
    <property type="match status" value="1"/>
</dbReference>
<dbReference type="CDD" id="cd06225">
    <property type="entry name" value="HAMP"/>
    <property type="match status" value="1"/>
</dbReference>
<dbReference type="PRINTS" id="PR00260">
    <property type="entry name" value="CHEMTRNSDUCR"/>
</dbReference>
<evidence type="ECO:0000256" key="5">
    <source>
        <dbReference type="SAM" id="Phobius"/>
    </source>
</evidence>
<dbReference type="Proteomes" id="UP001519921">
    <property type="component" value="Unassembled WGS sequence"/>
</dbReference>
<dbReference type="SMART" id="SM00283">
    <property type="entry name" value="MA"/>
    <property type="match status" value="1"/>
</dbReference>
<keyword evidence="5" id="KW-0472">Membrane</keyword>
<dbReference type="SMART" id="SM00304">
    <property type="entry name" value="HAMP"/>
    <property type="match status" value="1"/>
</dbReference>
<dbReference type="EMBL" id="JAHXPT010000006">
    <property type="protein sequence ID" value="MBW6410280.1"/>
    <property type="molecule type" value="Genomic_DNA"/>
</dbReference>
<evidence type="ECO:0000313" key="9">
    <source>
        <dbReference type="Proteomes" id="UP001519921"/>
    </source>
</evidence>
<dbReference type="PROSITE" id="PS50885">
    <property type="entry name" value="HAMP"/>
    <property type="match status" value="1"/>
</dbReference>
<dbReference type="InterPro" id="IPR024478">
    <property type="entry name" value="HlyB_4HB_MCP"/>
</dbReference>
<dbReference type="PROSITE" id="PS50111">
    <property type="entry name" value="CHEMOTAXIS_TRANSDUC_2"/>
    <property type="match status" value="1"/>
</dbReference>
<feature type="domain" description="HAMP" evidence="7">
    <location>
        <begin position="210"/>
        <end position="262"/>
    </location>
</feature>
<comment type="similarity">
    <text evidence="2">Belongs to the methyl-accepting chemotaxis (MCP) protein family.</text>
</comment>
<feature type="transmembrane region" description="Helical" evidence="5">
    <location>
        <begin position="192"/>
        <end position="212"/>
    </location>
</feature>
<keyword evidence="1 3" id="KW-0807">Transducer</keyword>
<name>A0ABS7AS11_9CLOT</name>
<dbReference type="InterPro" id="IPR004090">
    <property type="entry name" value="Chemotax_Me-accpt_rcpt"/>
</dbReference>
<feature type="domain" description="Methyl-accepting transducer" evidence="6">
    <location>
        <begin position="281"/>
        <end position="532"/>
    </location>
</feature>
<keyword evidence="5" id="KW-0812">Transmembrane</keyword>
<keyword evidence="9" id="KW-1185">Reference proteome</keyword>
<proteinExistence type="inferred from homology"/>
<dbReference type="RefSeq" id="WP_219779464.1">
    <property type="nucleotide sequence ID" value="NZ_JAHXPT010000006.1"/>
</dbReference>
<evidence type="ECO:0000256" key="1">
    <source>
        <dbReference type="ARBA" id="ARBA00023224"/>
    </source>
</evidence>
<evidence type="ECO:0000259" key="7">
    <source>
        <dbReference type="PROSITE" id="PS50885"/>
    </source>
</evidence>
<dbReference type="Gene3D" id="1.10.287.950">
    <property type="entry name" value="Methyl-accepting chemotaxis protein"/>
    <property type="match status" value="1"/>
</dbReference>
<keyword evidence="4" id="KW-0175">Coiled coil</keyword>
<dbReference type="Pfam" id="PF12729">
    <property type="entry name" value="4HB_MCP_1"/>
    <property type="match status" value="1"/>
</dbReference>